<sequence length="228" mass="25807">MCNLYSSYATQASMRQAFNVTRDSAGNLPPLPAIFPDQMAPVIRNHDGERELIQMRWGFPPPPKVGNHLVTNVRNVGSPFWRAWLKPQYRVIVPMTSFSEYKDTKPRKTPVWFALNEERPLAAFAGIWRPWTGVRGTKADPVEGEHLLYSFLTSEPNGVVGPVHPKAMPVILTTPEEYDVWLNAPTEEALKLQRPLPDEMLQIVAEGERSDKVSDARDRSHTRTTHAP</sequence>
<dbReference type="InterPro" id="IPR036590">
    <property type="entry name" value="SRAP-like"/>
</dbReference>
<gene>
    <name evidence="10" type="ORF">GR303_22525</name>
</gene>
<keyword evidence="4 8" id="KW-0378">Hydrolase</keyword>
<dbReference type="PANTHER" id="PTHR13604">
    <property type="entry name" value="DC12-RELATED"/>
    <property type="match status" value="1"/>
</dbReference>
<reference evidence="10 11" key="1">
    <citation type="submission" date="2020-01" db="EMBL/GenBank/DDBJ databases">
        <title>Microvirga sp. nov., an arsenate reduction bacterium isolated from Tibet hotspring sediments.</title>
        <authorList>
            <person name="Yuan C.-G."/>
        </authorList>
    </citation>
    <scope>NUCLEOTIDE SEQUENCE [LARGE SCALE GENOMIC DNA]</scope>
    <source>
        <strain evidence="10 11">SYSU G3D203</strain>
    </source>
</reference>
<evidence type="ECO:0000313" key="11">
    <source>
        <dbReference type="Proteomes" id="UP000818323"/>
    </source>
</evidence>
<dbReference type="SUPFAM" id="SSF143081">
    <property type="entry name" value="BB1717-like"/>
    <property type="match status" value="1"/>
</dbReference>
<keyword evidence="11" id="KW-1185">Reference proteome</keyword>
<keyword evidence="6" id="KW-0238">DNA-binding</keyword>
<dbReference type="InterPro" id="IPR003738">
    <property type="entry name" value="SRAP"/>
</dbReference>
<evidence type="ECO:0000256" key="5">
    <source>
        <dbReference type="ARBA" id="ARBA00023124"/>
    </source>
</evidence>
<dbReference type="RefSeq" id="WP_161726472.1">
    <property type="nucleotide sequence ID" value="NZ_JAAAXI010000036.1"/>
</dbReference>
<protein>
    <recommendedName>
        <fullName evidence="8">Abasic site processing protein</fullName>
        <ecNumber evidence="8">3.4.-.-</ecNumber>
    </recommendedName>
</protein>
<evidence type="ECO:0000256" key="1">
    <source>
        <dbReference type="ARBA" id="ARBA00008136"/>
    </source>
</evidence>
<dbReference type="Proteomes" id="UP000818323">
    <property type="component" value="Unassembled WGS sequence"/>
</dbReference>
<dbReference type="PANTHER" id="PTHR13604:SF0">
    <property type="entry name" value="ABASIC SITE PROCESSING PROTEIN HMCES"/>
    <property type="match status" value="1"/>
</dbReference>
<evidence type="ECO:0000256" key="4">
    <source>
        <dbReference type="ARBA" id="ARBA00022801"/>
    </source>
</evidence>
<name>A0ABW9Z333_9HYPH</name>
<evidence type="ECO:0000256" key="8">
    <source>
        <dbReference type="RuleBase" id="RU364100"/>
    </source>
</evidence>
<evidence type="ECO:0000256" key="3">
    <source>
        <dbReference type="ARBA" id="ARBA00022763"/>
    </source>
</evidence>
<dbReference type="EC" id="3.4.-.-" evidence="8"/>
<evidence type="ECO:0000256" key="6">
    <source>
        <dbReference type="ARBA" id="ARBA00023125"/>
    </source>
</evidence>
<evidence type="ECO:0000256" key="2">
    <source>
        <dbReference type="ARBA" id="ARBA00022670"/>
    </source>
</evidence>
<dbReference type="Pfam" id="PF02586">
    <property type="entry name" value="SRAP"/>
    <property type="match status" value="1"/>
</dbReference>
<evidence type="ECO:0000256" key="9">
    <source>
        <dbReference type="SAM" id="MobiDB-lite"/>
    </source>
</evidence>
<comment type="caution">
    <text evidence="10">The sequence shown here is derived from an EMBL/GenBank/DDBJ whole genome shotgun (WGS) entry which is preliminary data.</text>
</comment>
<dbReference type="EMBL" id="JAAAXJ010000027">
    <property type="protein sequence ID" value="NBJ27104.1"/>
    <property type="molecule type" value="Genomic_DNA"/>
</dbReference>
<accession>A0ABW9Z333</accession>
<organism evidence="10 11">
    <name type="scientific">Microvirga arsenatis</name>
    <dbReference type="NCBI Taxonomy" id="2692265"/>
    <lineage>
        <taxon>Bacteria</taxon>
        <taxon>Pseudomonadati</taxon>
        <taxon>Pseudomonadota</taxon>
        <taxon>Alphaproteobacteria</taxon>
        <taxon>Hyphomicrobiales</taxon>
        <taxon>Methylobacteriaceae</taxon>
        <taxon>Microvirga</taxon>
    </lineage>
</organism>
<comment type="similarity">
    <text evidence="1 8">Belongs to the SOS response-associated peptidase family.</text>
</comment>
<keyword evidence="5" id="KW-0190">Covalent protein-DNA linkage</keyword>
<keyword evidence="3" id="KW-0227">DNA damage</keyword>
<evidence type="ECO:0000256" key="7">
    <source>
        <dbReference type="ARBA" id="ARBA00023239"/>
    </source>
</evidence>
<keyword evidence="2 8" id="KW-0645">Protease</keyword>
<feature type="region of interest" description="Disordered" evidence="9">
    <location>
        <begin position="205"/>
        <end position="228"/>
    </location>
</feature>
<proteinExistence type="inferred from homology"/>
<keyword evidence="7" id="KW-0456">Lyase</keyword>
<evidence type="ECO:0000313" key="10">
    <source>
        <dbReference type="EMBL" id="NBJ27104.1"/>
    </source>
</evidence>
<feature type="compositionally biased region" description="Basic and acidic residues" evidence="9">
    <location>
        <begin position="206"/>
        <end position="221"/>
    </location>
</feature>
<dbReference type="Gene3D" id="3.90.1680.20">
    <property type="match status" value="2"/>
</dbReference>